<keyword evidence="2" id="KW-1185">Reference proteome</keyword>
<proteinExistence type="predicted"/>
<sequence length="275" mass="32363">MLIAPAGAVVSHHTALALWGLQLPGCHPIHLSTNQRLRLRVPGIAWHRRKHQIGCREVAGVVVTGPERTIVDLATKLPWHWYVVVAEWFIGQGLTTLERLDEYLRDHHLDGVQRGRRLMRWVRERVESPLESLVRLMILTARLPEPSCNVEVFDAEGRFVARVDLAYRAWRVAIEYDGRWHERSDAQRRRDRDRREHLERLGWTMVVIYDRDLDQPQTIPLRVFEALRDQGYLGPAPVMSTMWFRWFSRARLWSIPCHSEPLPWHESDHISRRRG</sequence>
<dbReference type="RefSeq" id="WP_124236411.1">
    <property type="nucleotide sequence ID" value="NZ_JBHUFI010000005.1"/>
</dbReference>
<name>A0A3N6WLY9_9ACTN</name>
<dbReference type="Proteomes" id="UP000275225">
    <property type="component" value="Unassembled WGS sequence"/>
</dbReference>
<evidence type="ECO:0008006" key="3">
    <source>
        <dbReference type="Google" id="ProtNLM"/>
    </source>
</evidence>
<organism evidence="1 2">
    <name type="scientific">Aeromicrobium camelliae</name>
    <dbReference type="NCBI Taxonomy" id="1538144"/>
    <lineage>
        <taxon>Bacteria</taxon>
        <taxon>Bacillati</taxon>
        <taxon>Actinomycetota</taxon>
        <taxon>Actinomycetes</taxon>
        <taxon>Propionibacteriales</taxon>
        <taxon>Nocardioidaceae</taxon>
        <taxon>Aeromicrobium</taxon>
    </lineage>
</organism>
<dbReference type="EMBL" id="RQJX01000007">
    <property type="protein sequence ID" value="RQN08310.1"/>
    <property type="molecule type" value="Genomic_DNA"/>
</dbReference>
<dbReference type="OrthoDB" id="3173471at2"/>
<reference evidence="1 2" key="1">
    <citation type="submission" date="2018-11" db="EMBL/GenBank/DDBJ databases">
        <authorList>
            <person name="Li F."/>
        </authorList>
    </citation>
    <scope>NUCLEOTIDE SEQUENCE [LARGE SCALE GENOMIC DNA]</scope>
    <source>
        <strain evidence="1 2">YS17T</strain>
    </source>
</reference>
<evidence type="ECO:0000313" key="1">
    <source>
        <dbReference type="EMBL" id="RQN08310.1"/>
    </source>
</evidence>
<dbReference type="AlphaFoldDB" id="A0A3N6WLY9"/>
<evidence type="ECO:0000313" key="2">
    <source>
        <dbReference type="Proteomes" id="UP000275225"/>
    </source>
</evidence>
<dbReference type="Gene3D" id="3.40.960.10">
    <property type="entry name" value="VSR Endonuclease"/>
    <property type="match status" value="1"/>
</dbReference>
<comment type="caution">
    <text evidence="1">The sequence shown here is derived from an EMBL/GenBank/DDBJ whole genome shotgun (WGS) entry which is preliminary data.</text>
</comment>
<accession>A0A3N6WLY9</accession>
<dbReference type="InterPro" id="IPR011335">
    <property type="entry name" value="Restrct_endonuc-II-like"/>
</dbReference>
<dbReference type="SUPFAM" id="SSF52980">
    <property type="entry name" value="Restriction endonuclease-like"/>
    <property type="match status" value="1"/>
</dbReference>
<gene>
    <name evidence="1" type="ORF">EHW97_06780</name>
</gene>
<protein>
    <recommendedName>
        <fullName evidence="3">DUF559 domain-containing protein</fullName>
    </recommendedName>
</protein>